<comment type="caution">
    <text evidence="6">The sequence shown here is derived from an EMBL/GenBank/DDBJ whole genome shotgun (WGS) entry which is preliminary data.</text>
</comment>
<keyword evidence="3" id="KW-0157">Chromophore</keyword>
<evidence type="ECO:0000259" key="5">
    <source>
        <dbReference type="PROSITE" id="PS50113"/>
    </source>
</evidence>
<feature type="region of interest" description="Disordered" evidence="4">
    <location>
        <begin position="1"/>
        <end position="59"/>
    </location>
</feature>
<feature type="region of interest" description="Disordered" evidence="4">
    <location>
        <begin position="560"/>
        <end position="655"/>
    </location>
</feature>
<feature type="compositionally biased region" description="Basic and acidic residues" evidence="4">
    <location>
        <begin position="585"/>
        <end position="615"/>
    </location>
</feature>
<name>A0A9P4LTY8_9PEZI</name>
<dbReference type="AlphaFoldDB" id="A0A9P4LTY8"/>
<feature type="compositionally biased region" description="Basic and acidic residues" evidence="4">
    <location>
        <begin position="623"/>
        <end position="639"/>
    </location>
</feature>
<reference evidence="6" key="1">
    <citation type="journal article" date="2020" name="Stud. Mycol.">
        <title>101 Dothideomycetes genomes: a test case for predicting lifestyles and emergence of pathogens.</title>
        <authorList>
            <person name="Haridas S."/>
            <person name="Albert R."/>
            <person name="Binder M."/>
            <person name="Bloem J."/>
            <person name="Labutti K."/>
            <person name="Salamov A."/>
            <person name="Andreopoulos B."/>
            <person name="Baker S."/>
            <person name="Barry K."/>
            <person name="Bills G."/>
            <person name="Bluhm B."/>
            <person name="Cannon C."/>
            <person name="Castanera R."/>
            <person name="Culley D."/>
            <person name="Daum C."/>
            <person name="Ezra D."/>
            <person name="Gonzalez J."/>
            <person name="Henrissat B."/>
            <person name="Kuo A."/>
            <person name="Liang C."/>
            <person name="Lipzen A."/>
            <person name="Lutzoni F."/>
            <person name="Magnuson J."/>
            <person name="Mondo S."/>
            <person name="Nolan M."/>
            <person name="Ohm R."/>
            <person name="Pangilinan J."/>
            <person name="Park H.-J."/>
            <person name="Ramirez L."/>
            <person name="Alfaro M."/>
            <person name="Sun H."/>
            <person name="Tritt A."/>
            <person name="Yoshinaga Y."/>
            <person name="Zwiers L.-H."/>
            <person name="Turgeon B."/>
            <person name="Goodwin S."/>
            <person name="Spatafora J."/>
            <person name="Crous P."/>
            <person name="Grigoriev I."/>
        </authorList>
    </citation>
    <scope>NUCLEOTIDE SEQUENCE</scope>
    <source>
        <strain evidence="6">CBS 121410</strain>
    </source>
</reference>
<evidence type="ECO:0000256" key="4">
    <source>
        <dbReference type="SAM" id="MobiDB-lite"/>
    </source>
</evidence>
<dbReference type="PANTHER" id="PTHR47429">
    <property type="entry name" value="PROTEIN TWIN LOV 1"/>
    <property type="match status" value="1"/>
</dbReference>
<dbReference type="SUPFAM" id="SSF55785">
    <property type="entry name" value="PYP-like sensor domain (PAS domain)"/>
    <property type="match status" value="1"/>
</dbReference>
<dbReference type="EMBL" id="ML978743">
    <property type="protein sequence ID" value="KAF2084332.1"/>
    <property type="molecule type" value="Genomic_DNA"/>
</dbReference>
<dbReference type="Proteomes" id="UP000799776">
    <property type="component" value="Unassembled WGS sequence"/>
</dbReference>
<dbReference type="InterPro" id="IPR035965">
    <property type="entry name" value="PAS-like_dom_sf"/>
</dbReference>
<dbReference type="GO" id="GO:0005634">
    <property type="term" value="C:nucleus"/>
    <property type="evidence" value="ECO:0007669"/>
    <property type="project" value="TreeGrafter"/>
</dbReference>
<protein>
    <recommendedName>
        <fullName evidence="5">PAC domain-containing protein</fullName>
    </recommendedName>
</protein>
<dbReference type="InterPro" id="IPR000700">
    <property type="entry name" value="PAS-assoc_C"/>
</dbReference>
<dbReference type="InterPro" id="IPR000014">
    <property type="entry name" value="PAS"/>
</dbReference>
<proteinExistence type="predicted"/>
<keyword evidence="2" id="KW-0288">FMN</keyword>
<evidence type="ECO:0000313" key="7">
    <source>
        <dbReference type="Proteomes" id="UP000799776"/>
    </source>
</evidence>
<sequence length="655" mass="73248">MFGNKDRSREPSVSPATPTTPESRERTSGERSSGAESIASVETKASSITLPPLQTKGPLDEVDRMEPLLEDDPGNFDLVAPLDGESSDYSLEKRCDLLFSKEHLETIFADAKMLHRFTGFLSLHRPKSMPLLIYYLDAVKALKAISYSNAVAEALDPIEGLDFTDVPARSTVNSPLQEKADKAFATLVREDLPAYITHVWIKVVSGTVQMRVSHKLPPHLQQASEGLAETFCLTDPSRKDNPIIFASEEFHRTTQYGVSYAIGRNCRFLQGPKTSKDTVRRLATAIHETRETCEVLLNYRRDGSTFLNLLMMAPLFDNKGQIRYFIGSQVDVSNLARDCTDLEGFRRLISKMEGTNSDSEEATEDEDRDPFTSLSEMFNMDELETVRRHGGAMHREHVDDETETGVPFHRPRLILNDPSPEMAKDGDFNFHTVKTSGKLAGIYQHYVLVRPYPSLRILFASPSLRVPNMLQSPFLDRINAPRDRMDKLKSALANGQSISAQIRWVSGTRADEEGRRRNIHCTPLLNQNGQIGVWMVILCDSDGGDGNGGRRFRAAPPIASQIGNHRPKENKEHMSPGMGRGRAPTPRDHIVGTMAKDPRERMNGNHAGEYKDREFGGALHPATRVDSRSTTRHSPRDRLPIPNGENGSIESFRLE</sequence>
<dbReference type="Gene3D" id="3.30.450.20">
    <property type="entry name" value="PAS domain"/>
    <property type="match status" value="1"/>
</dbReference>
<feature type="domain" description="PAC" evidence="5">
    <location>
        <begin position="291"/>
        <end position="344"/>
    </location>
</feature>
<dbReference type="PROSITE" id="PS50113">
    <property type="entry name" value="PAC"/>
    <property type="match status" value="1"/>
</dbReference>
<keyword evidence="1" id="KW-0285">Flavoprotein</keyword>
<evidence type="ECO:0000256" key="1">
    <source>
        <dbReference type="ARBA" id="ARBA00022630"/>
    </source>
</evidence>
<dbReference type="PANTHER" id="PTHR47429:SF9">
    <property type="entry name" value="PAS DOMAIN-CONTAINING PROTEIN"/>
    <property type="match status" value="1"/>
</dbReference>
<feature type="region of interest" description="Disordered" evidence="4">
    <location>
        <begin position="352"/>
        <end position="371"/>
    </location>
</feature>
<dbReference type="OrthoDB" id="447251at2759"/>
<gene>
    <name evidence="6" type="ORF">K490DRAFT_49535</name>
</gene>
<evidence type="ECO:0000256" key="3">
    <source>
        <dbReference type="ARBA" id="ARBA00022991"/>
    </source>
</evidence>
<accession>A0A9P4LTY8</accession>
<keyword evidence="7" id="KW-1185">Reference proteome</keyword>
<evidence type="ECO:0000256" key="2">
    <source>
        <dbReference type="ARBA" id="ARBA00022643"/>
    </source>
</evidence>
<feature type="compositionally biased region" description="Acidic residues" evidence="4">
    <location>
        <begin position="358"/>
        <end position="368"/>
    </location>
</feature>
<organism evidence="6 7">
    <name type="scientific">Saccharata proteae CBS 121410</name>
    <dbReference type="NCBI Taxonomy" id="1314787"/>
    <lineage>
        <taxon>Eukaryota</taxon>
        <taxon>Fungi</taxon>
        <taxon>Dikarya</taxon>
        <taxon>Ascomycota</taxon>
        <taxon>Pezizomycotina</taxon>
        <taxon>Dothideomycetes</taxon>
        <taxon>Dothideomycetes incertae sedis</taxon>
        <taxon>Botryosphaeriales</taxon>
        <taxon>Saccharataceae</taxon>
        <taxon>Saccharata</taxon>
    </lineage>
</organism>
<evidence type="ECO:0000313" key="6">
    <source>
        <dbReference type="EMBL" id="KAF2084332.1"/>
    </source>
</evidence>
<feature type="compositionally biased region" description="Basic and acidic residues" evidence="4">
    <location>
        <begin position="1"/>
        <end position="10"/>
    </location>
</feature>
<dbReference type="Pfam" id="PF13426">
    <property type="entry name" value="PAS_9"/>
    <property type="match status" value="1"/>
</dbReference>